<keyword evidence="3" id="KW-1185">Reference proteome</keyword>
<evidence type="ECO:0000313" key="3">
    <source>
        <dbReference type="Proteomes" id="UP001174997"/>
    </source>
</evidence>
<accession>A0AA39ZMT9</accession>
<proteinExistence type="predicted"/>
<evidence type="ECO:0000256" key="1">
    <source>
        <dbReference type="SAM" id="MobiDB-lite"/>
    </source>
</evidence>
<protein>
    <submittedName>
        <fullName evidence="2">Uncharacterized protein</fullName>
    </submittedName>
</protein>
<comment type="caution">
    <text evidence="2">The sequence shown here is derived from an EMBL/GenBank/DDBJ whole genome shotgun (WGS) entry which is preliminary data.</text>
</comment>
<dbReference type="Proteomes" id="UP001174997">
    <property type="component" value="Unassembled WGS sequence"/>
</dbReference>
<feature type="region of interest" description="Disordered" evidence="1">
    <location>
        <begin position="1"/>
        <end position="111"/>
    </location>
</feature>
<organism evidence="2 3">
    <name type="scientific">Cercophora samala</name>
    <dbReference type="NCBI Taxonomy" id="330535"/>
    <lineage>
        <taxon>Eukaryota</taxon>
        <taxon>Fungi</taxon>
        <taxon>Dikarya</taxon>
        <taxon>Ascomycota</taxon>
        <taxon>Pezizomycotina</taxon>
        <taxon>Sordariomycetes</taxon>
        <taxon>Sordariomycetidae</taxon>
        <taxon>Sordariales</taxon>
        <taxon>Lasiosphaeriaceae</taxon>
        <taxon>Cercophora</taxon>
    </lineage>
</organism>
<sequence length="167" mass="18174">MSDRKKREASLPPSAFTLPTSTAPSSSPASKPVSLTTVRIPGKSTPYPGRSRSMSMPPSPSPLKNMIKQEEPSGDSSSSMYISVIPSSPLKSMSTQKPPAGVSSQILSSPVKSILKKTESPLKDKTAKVLFAKDKLGQDSLLKKKHKRDKKADKKKNKMKTKFKARY</sequence>
<name>A0AA39ZMT9_9PEZI</name>
<feature type="compositionally biased region" description="Low complexity" evidence="1">
    <location>
        <begin position="74"/>
        <end position="89"/>
    </location>
</feature>
<feature type="region of interest" description="Disordered" evidence="1">
    <location>
        <begin position="134"/>
        <end position="167"/>
    </location>
</feature>
<dbReference type="EMBL" id="JAULSY010000005">
    <property type="protein sequence ID" value="KAK0673701.1"/>
    <property type="molecule type" value="Genomic_DNA"/>
</dbReference>
<feature type="compositionally biased region" description="Low complexity" evidence="1">
    <location>
        <begin position="10"/>
        <end position="35"/>
    </location>
</feature>
<gene>
    <name evidence="2" type="ORF">QBC41DRAFT_116613</name>
</gene>
<feature type="compositionally biased region" description="Basic residues" evidence="1">
    <location>
        <begin position="143"/>
        <end position="167"/>
    </location>
</feature>
<dbReference type="AlphaFoldDB" id="A0AA39ZMT9"/>
<feature type="compositionally biased region" description="Polar residues" evidence="1">
    <location>
        <begin position="90"/>
        <end position="111"/>
    </location>
</feature>
<evidence type="ECO:0000313" key="2">
    <source>
        <dbReference type="EMBL" id="KAK0673701.1"/>
    </source>
</evidence>
<reference evidence="2" key="1">
    <citation type="submission" date="2023-06" db="EMBL/GenBank/DDBJ databases">
        <title>Genome-scale phylogeny and comparative genomics of the fungal order Sordariales.</title>
        <authorList>
            <consortium name="Lawrence Berkeley National Laboratory"/>
            <person name="Hensen N."/>
            <person name="Bonometti L."/>
            <person name="Westerberg I."/>
            <person name="Brannstrom I.O."/>
            <person name="Guillou S."/>
            <person name="Cros-Aarteil S."/>
            <person name="Calhoun S."/>
            <person name="Haridas S."/>
            <person name="Kuo A."/>
            <person name="Mondo S."/>
            <person name="Pangilinan J."/>
            <person name="Riley R."/>
            <person name="Labutti K."/>
            <person name="Andreopoulos B."/>
            <person name="Lipzen A."/>
            <person name="Chen C."/>
            <person name="Yanf M."/>
            <person name="Daum C."/>
            <person name="Ng V."/>
            <person name="Clum A."/>
            <person name="Steindorff A."/>
            <person name="Ohm R."/>
            <person name="Martin F."/>
            <person name="Silar P."/>
            <person name="Natvig D."/>
            <person name="Lalanne C."/>
            <person name="Gautier V."/>
            <person name="Ament-Velasquez S.L."/>
            <person name="Kruys A."/>
            <person name="Hutchinson M.I."/>
            <person name="Powell A.J."/>
            <person name="Barry K."/>
            <person name="Miller A.N."/>
            <person name="Grigoriev I.V."/>
            <person name="Debuchy R."/>
            <person name="Gladieux P."/>
            <person name="Thoren M.H."/>
            <person name="Johannesson H."/>
        </authorList>
    </citation>
    <scope>NUCLEOTIDE SEQUENCE</scope>
    <source>
        <strain evidence="2">CBS 307.81</strain>
    </source>
</reference>